<evidence type="ECO:0000259" key="8">
    <source>
        <dbReference type="Pfam" id="PF01435"/>
    </source>
</evidence>
<dbReference type="InterPro" id="IPR001915">
    <property type="entry name" value="Peptidase_M48"/>
</dbReference>
<dbReference type="RefSeq" id="WP_062969026.1">
    <property type="nucleotide sequence ID" value="NZ_JAAXOS010000010.1"/>
</dbReference>
<dbReference type="GO" id="GO:0006508">
    <property type="term" value="P:proteolysis"/>
    <property type="evidence" value="ECO:0007669"/>
    <property type="project" value="UniProtKB-KW"/>
</dbReference>
<sequence length="316" mass="32185">MNLAIALTLYGSVVASFGPPVLRSLTHRGIAPRLGVIAWVVAIVGALSAWGIAATVVTIEFATYWGHPKDALRSCVSFLWTPMHVHGAAATRAATFAVAALVATGTVALIARAVGVVVDMRRRTSVHARAVRLVGRPVPGIGAVVLDSPERQVYCVPGRPDTIVVTTAALDVLDDDQLAAVLAHERAHLSGRHAALSAVLRAVATTLPGLRLFTVGAAEIARLLEMCADDKAADEHGSLPLLGGLLAIVGVVEPAPPGALAAAGTAVLARAERLADPVGAIRRATTRTALLGVIAMTVTGSALAAATVAGVGALLT</sequence>
<dbReference type="GO" id="GO:0004222">
    <property type="term" value="F:metalloendopeptidase activity"/>
    <property type="evidence" value="ECO:0007669"/>
    <property type="project" value="InterPro"/>
</dbReference>
<evidence type="ECO:0000313" key="10">
    <source>
        <dbReference type="Proteomes" id="UP000540698"/>
    </source>
</evidence>
<comment type="similarity">
    <text evidence="6">Belongs to the peptidase M48 family.</text>
</comment>
<evidence type="ECO:0000256" key="4">
    <source>
        <dbReference type="ARBA" id="ARBA00022833"/>
    </source>
</evidence>
<comment type="caution">
    <text evidence="9">The sequence shown here is derived from an EMBL/GenBank/DDBJ whole genome shotgun (WGS) entry which is preliminary data.</text>
</comment>
<name>A0A7X6R4Y8_9NOCA</name>
<feature type="transmembrane region" description="Helical" evidence="7">
    <location>
        <begin position="289"/>
        <end position="315"/>
    </location>
</feature>
<keyword evidence="7" id="KW-0472">Membrane</keyword>
<feature type="transmembrane region" description="Helical" evidence="7">
    <location>
        <begin position="39"/>
        <end position="59"/>
    </location>
</feature>
<keyword evidence="3 6" id="KW-0378">Hydrolase</keyword>
<keyword evidence="1 6" id="KW-0645">Protease</keyword>
<dbReference type="Gene3D" id="3.30.2010.10">
    <property type="entry name" value="Metalloproteases ('zincins'), catalytic domain"/>
    <property type="match status" value="1"/>
</dbReference>
<dbReference type="InterPro" id="IPR052173">
    <property type="entry name" value="Beta-lactam_resp_regulator"/>
</dbReference>
<dbReference type="AlphaFoldDB" id="A0A7X6R4Y8"/>
<dbReference type="GO" id="GO:0046872">
    <property type="term" value="F:metal ion binding"/>
    <property type="evidence" value="ECO:0007669"/>
    <property type="project" value="UniProtKB-KW"/>
</dbReference>
<evidence type="ECO:0000256" key="5">
    <source>
        <dbReference type="ARBA" id="ARBA00023049"/>
    </source>
</evidence>
<keyword evidence="10" id="KW-1185">Reference proteome</keyword>
<keyword evidence="5 6" id="KW-0482">Metalloprotease</keyword>
<evidence type="ECO:0000313" key="9">
    <source>
        <dbReference type="EMBL" id="NKY28837.1"/>
    </source>
</evidence>
<evidence type="ECO:0000256" key="2">
    <source>
        <dbReference type="ARBA" id="ARBA00022723"/>
    </source>
</evidence>
<dbReference type="Pfam" id="PF01435">
    <property type="entry name" value="Peptidase_M48"/>
    <property type="match status" value="1"/>
</dbReference>
<protein>
    <submittedName>
        <fullName evidence="9">M56 family metallopeptidase</fullName>
    </submittedName>
</protein>
<keyword evidence="7" id="KW-1133">Transmembrane helix</keyword>
<feature type="transmembrane region" description="Helical" evidence="7">
    <location>
        <begin position="96"/>
        <end position="118"/>
    </location>
</feature>
<keyword evidence="4 6" id="KW-0862">Zinc</keyword>
<dbReference type="Proteomes" id="UP000540698">
    <property type="component" value="Unassembled WGS sequence"/>
</dbReference>
<proteinExistence type="inferred from homology"/>
<gene>
    <name evidence="9" type="ORF">HGB38_21840</name>
</gene>
<dbReference type="PANTHER" id="PTHR34978">
    <property type="entry name" value="POSSIBLE SENSOR-TRANSDUCER PROTEIN BLAR"/>
    <property type="match status" value="1"/>
</dbReference>
<dbReference type="CDD" id="cd07326">
    <property type="entry name" value="M56_BlaR1_MecR1_like"/>
    <property type="match status" value="1"/>
</dbReference>
<evidence type="ECO:0000256" key="3">
    <source>
        <dbReference type="ARBA" id="ARBA00022801"/>
    </source>
</evidence>
<evidence type="ECO:0000256" key="6">
    <source>
        <dbReference type="RuleBase" id="RU003983"/>
    </source>
</evidence>
<dbReference type="PANTHER" id="PTHR34978:SF3">
    <property type="entry name" value="SLR0241 PROTEIN"/>
    <property type="match status" value="1"/>
</dbReference>
<keyword evidence="7" id="KW-0812">Transmembrane</keyword>
<feature type="domain" description="Peptidase M48" evidence="8">
    <location>
        <begin position="124"/>
        <end position="204"/>
    </location>
</feature>
<evidence type="ECO:0000256" key="7">
    <source>
        <dbReference type="SAM" id="Phobius"/>
    </source>
</evidence>
<dbReference type="EMBL" id="JAAXOS010000010">
    <property type="protein sequence ID" value="NKY28837.1"/>
    <property type="molecule type" value="Genomic_DNA"/>
</dbReference>
<keyword evidence="2" id="KW-0479">Metal-binding</keyword>
<organism evidence="9 10">
    <name type="scientific">Nocardia gamkensis</name>
    <dbReference type="NCBI Taxonomy" id="352869"/>
    <lineage>
        <taxon>Bacteria</taxon>
        <taxon>Bacillati</taxon>
        <taxon>Actinomycetota</taxon>
        <taxon>Actinomycetes</taxon>
        <taxon>Mycobacteriales</taxon>
        <taxon>Nocardiaceae</taxon>
        <taxon>Nocardia</taxon>
    </lineage>
</organism>
<comment type="cofactor">
    <cofactor evidence="6">
        <name>Zn(2+)</name>
        <dbReference type="ChEBI" id="CHEBI:29105"/>
    </cofactor>
    <text evidence="6">Binds 1 zinc ion per subunit.</text>
</comment>
<evidence type="ECO:0000256" key="1">
    <source>
        <dbReference type="ARBA" id="ARBA00022670"/>
    </source>
</evidence>
<accession>A0A7X6R4Y8</accession>
<reference evidence="9 10" key="1">
    <citation type="submission" date="2020-04" db="EMBL/GenBank/DDBJ databases">
        <title>MicrobeNet Type strains.</title>
        <authorList>
            <person name="Nicholson A.C."/>
        </authorList>
    </citation>
    <scope>NUCLEOTIDE SEQUENCE [LARGE SCALE GENOMIC DNA]</scope>
    <source>
        <strain evidence="9 10">DSM 44956</strain>
    </source>
</reference>